<evidence type="ECO:0000313" key="7">
    <source>
        <dbReference type="EMBL" id="SHK72015.1"/>
    </source>
</evidence>
<keyword evidence="2" id="KW-0812">Transmembrane</keyword>
<keyword evidence="3" id="KW-1133">Transmembrane helix</keyword>
<dbReference type="PANTHER" id="PTHR36985:SF1">
    <property type="entry name" value="TRANSLOCATION AND ASSEMBLY MODULE SUBUNIT TAMB"/>
    <property type="match status" value="1"/>
</dbReference>
<feature type="signal peptide" evidence="5">
    <location>
        <begin position="1"/>
        <end position="32"/>
    </location>
</feature>
<evidence type="ECO:0000256" key="3">
    <source>
        <dbReference type="ARBA" id="ARBA00022989"/>
    </source>
</evidence>
<dbReference type="PANTHER" id="PTHR36985">
    <property type="entry name" value="TRANSLOCATION AND ASSEMBLY MODULE SUBUNIT TAMB"/>
    <property type="match status" value="1"/>
</dbReference>
<dbReference type="AlphaFoldDB" id="A0A1H0L154"/>
<evidence type="ECO:0000256" key="1">
    <source>
        <dbReference type="ARBA" id="ARBA00004167"/>
    </source>
</evidence>
<reference evidence="7 8" key="1">
    <citation type="submission" date="2016-11" db="EMBL/GenBank/DDBJ databases">
        <authorList>
            <person name="Varghese N."/>
            <person name="Submissions S."/>
        </authorList>
    </citation>
    <scope>NUCLEOTIDE SEQUENCE [LARGE SCALE GENOMIC DNA]</scope>
    <source>
        <strain evidence="7 8">DSM 29620</strain>
    </source>
</reference>
<keyword evidence="8" id="KW-1185">Reference proteome</keyword>
<dbReference type="GO" id="GO:0097347">
    <property type="term" value="C:TAM protein secretion complex"/>
    <property type="evidence" value="ECO:0007669"/>
    <property type="project" value="TreeGrafter"/>
</dbReference>
<evidence type="ECO:0000256" key="4">
    <source>
        <dbReference type="ARBA" id="ARBA00023136"/>
    </source>
</evidence>
<gene>
    <name evidence="7" type="ORF">SAMN05444142_10892</name>
</gene>
<dbReference type="GO" id="GO:0009306">
    <property type="term" value="P:protein secretion"/>
    <property type="evidence" value="ECO:0007669"/>
    <property type="project" value="InterPro"/>
</dbReference>
<feature type="chain" id="PRO_5015064816" evidence="5">
    <location>
        <begin position="33"/>
        <end position="1276"/>
    </location>
</feature>
<keyword evidence="4" id="KW-0472">Membrane</keyword>
<proteinExistence type="predicted"/>
<organism evidence="7 8">
    <name type="scientific">Lutimaribacter pacificus</name>
    <dbReference type="NCBI Taxonomy" id="391948"/>
    <lineage>
        <taxon>Bacteria</taxon>
        <taxon>Pseudomonadati</taxon>
        <taxon>Pseudomonadota</taxon>
        <taxon>Alphaproteobacteria</taxon>
        <taxon>Rhodobacterales</taxon>
        <taxon>Roseobacteraceae</taxon>
        <taxon>Lutimaribacter</taxon>
    </lineage>
</organism>
<dbReference type="Pfam" id="PF04357">
    <property type="entry name" value="TamB"/>
    <property type="match status" value="1"/>
</dbReference>
<evidence type="ECO:0000313" key="8">
    <source>
        <dbReference type="Proteomes" id="UP000324252"/>
    </source>
</evidence>
<accession>A0A1H0L154</accession>
<protein>
    <submittedName>
        <fullName evidence="7">Autotransporter secretion inner membrane protein TamB</fullName>
    </submittedName>
</protein>
<evidence type="ECO:0000256" key="2">
    <source>
        <dbReference type="ARBA" id="ARBA00022692"/>
    </source>
</evidence>
<dbReference type="GO" id="GO:0005886">
    <property type="term" value="C:plasma membrane"/>
    <property type="evidence" value="ECO:0007669"/>
    <property type="project" value="InterPro"/>
</dbReference>
<feature type="domain" description="Translocation and assembly module TamB C-terminal" evidence="6">
    <location>
        <begin position="927"/>
        <end position="1276"/>
    </location>
</feature>
<sequence>MRAQRTYRRNRAVRALFCAVFAVLLWPATAPAQDESARDRGILQAFLEDNLSGAGRTVRIEGFEGALSGRATIDELTIADADGVWLTLRDAVLDWNRGALLSGRLEVAELSAAELLIPRAPRTEPAPPSPTAGGGFALPELPVAINVEELALDRVELGAALFGQAAVVALEGNAALSGGEGEAELRLTRLDGPEGLLELTGGYANETRNLALSLLVREGPDGIAATLMDLPGKPSLDLRIAGEDPIDDFRAEIGLATDGEERLAGTVELVTTQDDAVQEGDIPAPTRRISADLSGDIAPVFAPQYRAFFGPEIALRVDAVRQPDGRRLLEALELSARAIRLSGSGAIAADGWPERLDLTGQVADPDGGDVQVPLGEDGLTLGQADLRLAYDRASGDRWQLRAEARDAVQSDTRIGLLQLDAGGRLAPPEGGGAGAFGGTLRLSAEGLALPDPALEQAVGDAITGQMGFDWAEGAPFSITGLRLAGADYGLTGDALLRLPEAGLDLLADVDLRLDAQNLARFGALAGVPLGGQAGLRIRGDAAPVAGEADLAFDGTTRDLALGQPRIDPLLQGDGRLRMRVRRDTEGTEIEGLEIATAHARIAANARLGAETGQFDVTAALTDTARIQPGLSGPSRLRAEGRGTGGGTDWEVTAEASLPGDATLSWQGRIADLDTAAQLAGQAEMEIGSLSPYTALAGRPLGGALSATADIDAALDTLSGTIGLQASSRDLTLGHPYADLLLRGEGDLQTGLRRDRAGRISVEDLQLTTPALTLEADGEMTDTDQRVTASLRLADGGIFAPELSGPIQIGGRAMRGSGDWRLGVTGTAAGGATLAVSGDVAPDFSRAALAMTGRAPLGLANERLRPRAISGIAAYDLQLDGPLALSSLSGRISTAGARLTLPELNLALEGIDTQVSLASGRAQITAGAAVSSGGRLDVTGGLGLSAPFPADLRVVAQEVGLREARLYETSASGEITVTGPLTGGARIAGLLELGPAELRVPASSGVGYAGLPGLRHVNEPAAVRQVRQWAGIVEEPGNGVGAGGGAAYPVDLTIRAPSRIFVRGRGLDAELGGQLRLLGTTAALVPQGRFELVRGRLDILGQRLTLDEGVLQLQGSFDAFIRFSATTQTDDVTITIAIEGPASAPELSLTSAPELPEDEVLSQLLFGRDLTEISPLQAVQLANALAVLSGRSGLGMGGRLRESLALDDLDIGTDADGNVEARAGKYLSENIYSDVVVNGEGETDINLNLELSPSVTVRGRLGSDGDTGLGIYYERDY</sequence>
<dbReference type="EMBL" id="FQZZ01000008">
    <property type="protein sequence ID" value="SHK72015.1"/>
    <property type="molecule type" value="Genomic_DNA"/>
</dbReference>
<dbReference type="Proteomes" id="UP000324252">
    <property type="component" value="Unassembled WGS sequence"/>
</dbReference>
<keyword evidence="5" id="KW-0732">Signal</keyword>
<comment type="subcellular location">
    <subcellularLocation>
        <location evidence="1">Membrane</location>
        <topology evidence="1">Single-pass membrane protein</topology>
    </subcellularLocation>
</comment>
<dbReference type="InterPro" id="IPR007452">
    <property type="entry name" value="TamB_C"/>
</dbReference>
<evidence type="ECO:0000259" key="6">
    <source>
        <dbReference type="Pfam" id="PF04357"/>
    </source>
</evidence>
<evidence type="ECO:0000256" key="5">
    <source>
        <dbReference type="SAM" id="SignalP"/>
    </source>
</evidence>
<name>A0A1H0L154_9RHOB</name>